<reference evidence="1 2" key="1">
    <citation type="submission" date="2018-06" db="EMBL/GenBank/DDBJ databases">
        <title>Comparative genomics of Brasilonema spp. strains.</title>
        <authorList>
            <person name="Alvarenga D.O."/>
            <person name="Fiore M.F."/>
            <person name="Varani A.M."/>
        </authorList>
    </citation>
    <scope>NUCLEOTIDE SEQUENCE [LARGE SCALE GENOMIC DNA]</scope>
    <source>
        <strain evidence="1 2">UFV-OR1</strain>
    </source>
</reference>
<dbReference type="Proteomes" id="UP000762253">
    <property type="component" value="Unassembled WGS sequence"/>
</dbReference>
<keyword evidence="2" id="KW-1185">Reference proteome</keyword>
<comment type="caution">
    <text evidence="1">The sequence shown here is derived from an EMBL/GenBank/DDBJ whole genome shotgun (WGS) entry which is preliminary data.</text>
</comment>
<dbReference type="Gene3D" id="2.160.20.10">
    <property type="entry name" value="Single-stranded right-handed beta-helix, Pectin lyase-like"/>
    <property type="match status" value="1"/>
</dbReference>
<proteinExistence type="predicted"/>
<dbReference type="SUPFAM" id="SSF51126">
    <property type="entry name" value="Pectin lyase-like"/>
    <property type="match status" value="2"/>
</dbReference>
<evidence type="ECO:0000313" key="2">
    <source>
        <dbReference type="Proteomes" id="UP000762253"/>
    </source>
</evidence>
<organism evidence="1 2">
    <name type="scientific">Brasilonema octagenarum UFV-OR1</name>
    <dbReference type="NCBI Taxonomy" id="417115"/>
    <lineage>
        <taxon>Bacteria</taxon>
        <taxon>Bacillati</taxon>
        <taxon>Cyanobacteriota</taxon>
        <taxon>Cyanophyceae</taxon>
        <taxon>Nostocales</taxon>
        <taxon>Scytonemataceae</taxon>
        <taxon>Brasilonema</taxon>
        <taxon>Octagenarum group</taxon>
    </lineage>
</organism>
<dbReference type="InterPro" id="IPR011050">
    <property type="entry name" value="Pectin_lyase_fold/virulence"/>
</dbReference>
<dbReference type="InterPro" id="IPR012334">
    <property type="entry name" value="Pectin_lyas_fold"/>
</dbReference>
<accession>A0ABX1M4S2</accession>
<evidence type="ECO:0008006" key="3">
    <source>
        <dbReference type="Google" id="ProtNLM"/>
    </source>
</evidence>
<evidence type="ECO:0000313" key="1">
    <source>
        <dbReference type="EMBL" id="NMF61994.1"/>
    </source>
</evidence>
<dbReference type="EMBL" id="QMEC01000009">
    <property type="protein sequence ID" value="NMF61994.1"/>
    <property type="molecule type" value="Genomic_DNA"/>
</dbReference>
<gene>
    <name evidence="1" type="ORF">DP115_04005</name>
</gene>
<protein>
    <recommendedName>
        <fullName evidence="3">S-layer family protein</fullName>
    </recommendedName>
</protein>
<sequence length="506" mass="52036">MGVQRGDVSLTNGAGVNVRSGGGGSIAVNARNLEMTGRSFLSAGIGQSLGTVGTQAGDISVNATGAINLNNSSIGNQVLSGANGQGGDVSISASTLRLESGAQIGAGTSAAGKGGSLRVDAQDVQLIGTSADGQFPSALFARANLNSTGDAGDITVKTNTLLVRDGSLINASTYGAGKGGSLRVEAQDVQIIGKSLDGRAASVLTTGADFYSTGDGGDLTVTTNTLLVQDGAGIIVESRGTGTAGNMTLNARSIRLNNNASLSANTRSPKVDPTREQATININSQDLIITRNSNIITNATGENVIGGNININTDVLVGFQNSDISANSDNFRGGNVRINTQGIFGIQFREVASLQTSDITATGATRELSGNVQITRPDLDPTSGLVELPVNVVDRSGLIAQGCPADQGNSFVVTGRGGLPPTPEQELDDDAEWQDRRRLTVQQQIGQTKPHTEITTQTLPTKSDTPIIEATGWQITPNGDIFLVASTSNPAVHNPRNQPDTCQSRQ</sequence>
<name>A0ABX1M4S2_9CYAN</name>